<feature type="transmembrane region" description="Helical" evidence="1">
    <location>
        <begin position="230"/>
        <end position="254"/>
    </location>
</feature>
<evidence type="ECO:0000313" key="4">
    <source>
        <dbReference type="Proteomes" id="UP001063166"/>
    </source>
</evidence>
<feature type="domain" description="DUF6534" evidence="2">
    <location>
        <begin position="241"/>
        <end position="325"/>
    </location>
</feature>
<feature type="transmembrane region" description="Helical" evidence="1">
    <location>
        <begin position="300"/>
        <end position="321"/>
    </location>
</feature>
<feature type="transmembrane region" description="Helical" evidence="1">
    <location>
        <begin position="156"/>
        <end position="179"/>
    </location>
</feature>
<accession>A0A9P3UTM8</accession>
<feature type="transmembrane region" description="Helical" evidence="1">
    <location>
        <begin position="191"/>
        <end position="218"/>
    </location>
</feature>
<keyword evidence="1" id="KW-0812">Transmembrane</keyword>
<protein>
    <recommendedName>
        <fullName evidence="2">DUF6534 domain-containing protein</fullName>
    </recommendedName>
</protein>
<dbReference type="AlphaFoldDB" id="A0A9P3UTM8"/>
<comment type="caution">
    <text evidence="3">The sequence shown here is derived from an EMBL/GenBank/DDBJ whole genome shotgun (WGS) entry which is preliminary data.</text>
</comment>
<evidence type="ECO:0000313" key="3">
    <source>
        <dbReference type="EMBL" id="GLB43780.1"/>
    </source>
</evidence>
<proteinExistence type="predicted"/>
<dbReference type="InterPro" id="IPR045339">
    <property type="entry name" value="DUF6534"/>
</dbReference>
<evidence type="ECO:0000256" key="1">
    <source>
        <dbReference type="SAM" id="Phobius"/>
    </source>
</evidence>
<gene>
    <name evidence="3" type="ORF">LshimejAT787_1402920</name>
</gene>
<dbReference type="PANTHER" id="PTHR40465:SF1">
    <property type="entry name" value="DUF6534 DOMAIN-CONTAINING PROTEIN"/>
    <property type="match status" value="1"/>
</dbReference>
<keyword evidence="4" id="KW-1185">Reference proteome</keyword>
<feature type="transmembrane region" description="Helical" evidence="1">
    <location>
        <begin position="120"/>
        <end position="144"/>
    </location>
</feature>
<name>A0A9P3UTM8_LYOSH</name>
<feature type="transmembrane region" description="Helical" evidence="1">
    <location>
        <begin position="266"/>
        <end position="288"/>
    </location>
</feature>
<keyword evidence="1" id="KW-0472">Membrane</keyword>
<keyword evidence="1" id="KW-1133">Transmembrane helix</keyword>
<dbReference type="OrthoDB" id="3206554at2759"/>
<dbReference type="Pfam" id="PF20152">
    <property type="entry name" value="DUF6534"/>
    <property type="match status" value="1"/>
</dbReference>
<evidence type="ECO:0000259" key="2">
    <source>
        <dbReference type="Pfam" id="PF20152"/>
    </source>
</evidence>
<sequence>MVISIGGYVRLAGSSKRQFVEFDGISCTLLRCSFQMGTRTGFGDVLHYRRLVAFMKTGMSSDHASFRASFPIVMAPVDVPKTFGALLLGGLFAAVLSGVVTVQIIVYFKLYPGDGQHLKALVLFIWFLDTCHTSFIWAALWEYLISYFGAEDKIDFIPWNIALTVVFTAVLTFAVHCFFAHRIFKLSRRKWTLTIPIIFLAVLRLASACATTGTMIHLHSFTAFKDQFRWLFTLGLALSSGVDILITCSLFFLLQTSRTGAPSLNVVIDALIWYAFETGSLTCAGTIVSMLCYITMGNNLIFMGLHFVISKFYANSLLVTLNTRQTLRRSRSPPSPDREFPAFALDTRRVKRSGLSSLVSPASQDLQTKSKGYLGKLEISIERSVQYETESAPVSFRISQH</sequence>
<reference evidence="3" key="1">
    <citation type="submission" date="2022-07" db="EMBL/GenBank/DDBJ databases">
        <title>The genome of Lyophyllum shimeji provides insight into the initial evolution of ectomycorrhizal fungal genome.</title>
        <authorList>
            <person name="Kobayashi Y."/>
            <person name="Shibata T."/>
            <person name="Hirakawa H."/>
            <person name="Shigenobu S."/>
            <person name="Nishiyama T."/>
            <person name="Yamada A."/>
            <person name="Hasebe M."/>
            <person name="Kawaguchi M."/>
        </authorList>
    </citation>
    <scope>NUCLEOTIDE SEQUENCE</scope>
    <source>
        <strain evidence="3">AT787</strain>
    </source>
</reference>
<organism evidence="3 4">
    <name type="scientific">Lyophyllum shimeji</name>
    <name type="common">Hon-shimeji</name>
    <name type="synonym">Tricholoma shimeji</name>
    <dbReference type="NCBI Taxonomy" id="47721"/>
    <lineage>
        <taxon>Eukaryota</taxon>
        <taxon>Fungi</taxon>
        <taxon>Dikarya</taxon>
        <taxon>Basidiomycota</taxon>
        <taxon>Agaricomycotina</taxon>
        <taxon>Agaricomycetes</taxon>
        <taxon>Agaricomycetidae</taxon>
        <taxon>Agaricales</taxon>
        <taxon>Tricholomatineae</taxon>
        <taxon>Lyophyllaceae</taxon>
        <taxon>Lyophyllum</taxon>
    </lineage>
</organism>
<dbReference type="PANTHER" id="PTHR40465">
    <property type="entry name" value="CHROMOSOME 1, WHOLE GENOME SHOTGUN SEQUENCE"/>
    <property type="match status" value="1"/>
</dbReference>
<dbReference type="EMBL" id="BRPK01000014">
    <property type="protein sequence ID" value="GLB43780.1"/>
    <property type="molecule type" value="Genomic_DNA"/>
</dbReference>
<feature type="transmembrane region" description="Helical" evidence="1">
    <location>
        <begin position="83"/>
        <end position="108"/>
    </location>
</feature>
<dbReference type="Proteomes" id="UP001063166">
    <property type="component" value="Unassembled WGS sequence"/>
</dbReference>